<accession>A0A1Y1JHD2</accession>
<dbReference type="EMBL" id="BDQF01000010">
    <property type="protein sequence ID" value="GAW81058.1"/>
    <property type="molecule type" value="Genomic_DNA"/>
</dbReference>
<dbReference type="AlphaFoldDB" id="A0A1Y1JHD2"/>
<dbReference type="OMA" id="FGYQFDY"/>
<dbReference type="GeneID" id="39747776"/>
<dbReference type="RefSeq" id="XP_028543647.1">
    <property type="nucleotide sequence ID" value="XM_028687846.1"/>
</dbReference>
<protein>
    <submittedName>
        <fullName evidence="1">Uncharacterized protein</fullName>
    </submittedName>
</protein>
<sequence>MDVRHVEGCEYYERESDKGCKEEIQKVMDKLIYERKKNFQGQDKYCQNSSVSICPNVYCNIYTDLYNWFGFKNCKKIDTESLNTCFTDITNGGVGYYEKLIVLGGRILELYSELHFYNKYNYEKDEEIVQDLKNLKSIKEVVFHYLYVQKRKNRVIYKNSVYLFGYSYLYTPLFFNNKNAIIKYVKACIAYAVKFSGSNIFAWMPTLIEHIYHSQKLKVSDTEQENELIQDLQEYLGYEFDYILPRIAECFGYHNLYITTSQLTGVQIIRIFANEYFSLMADDVNIGGKEKATWVREETEAFLKSNCLEIFSGCMLSLSKYLNEKNVKIGKIRNIFEMILSSCWVLGKEKKNKVWVCALIQRLRQIQLLTQITTIEKWSHNIKKYNDMNIHNFVKDIYNFNDINGSILSPFQLQNVNIYLPPKETPLQKIPYYTTLADKYKDRFPHCENVKNDSRTPWAEKKIKNKYSSPIYDVLNNITSTIYKGFRPRRPMNKGSSASNRLVYMNRDDSLAEMNYHNLKASVSSDESTRYDTTHDLDVADEDEEDEEAGVDENEGVFEEDDEEMMMMRMKKKFRTHKRDQVRTEKNGKSGIPVKIKYIKDTTDDQNSKYVIEIPKRDLARGGDKNHIRAVLWGNSKKGLEIKLPSESDIMPQMKIK</sequence>
<dbReference type="Proteomes" id="UP000195521">
    <property type="component" value="Unassembled WGS sequence"/>
</dbReference>
<evidence type="ECO:0000313" key="2">
    <source>
        <dbReference type="Proteomes" id="UP000195521"/>
    </source>
</evidence>
<evidence type="ECO:0000313" key="1">
    <source>
        <dbReference type="EMBL" id="GAW81058.1"/>
    </source>
</evidence>
<comment type="caution">
    <text evidence="1">The sequence shown here is derived from an EMBL/GenBank/DDBJ whole genome shotgun (WGS) entry which is preliminary data.</text>
</comment>
<organism evidence="1 2">
    <name type="scientific">Plasmodium gonderi</name>
    <dbReference type="NCBI Taxonomy" id="77519"/>
    <lineage>
        <taxon>Eukaryota</taxon>
        <taxon>Sar</taxon>
        <taxon>Alveolata</taxon>
        <taxon>Apicomplexa</taxon>
        <taxon>Aconoidasida</taxon>
        <taxon>Haemosporida</taxon>
        <taxon>Plasmodiidae</taxon>
        <taxon>Plasmodium</taxon>
        <taxon>Plasmodium (Plasmodium)</taxon>
    </lineage>
</organism>
<dbReference type="OrthoDB" id="343184at2759"/>
<gene>
    <name evidence="1" type="ORF">PGO_092580</name>
</gene>
<reference evidence="2" key="1">
    <citation type="submission" date="2017-04" db="EMBL/GenBank/DDBJ databases">
        <title>Plasmodium gonderi genome.</title>
        <authorList>
            <person name="Arisue N."/>
            <person name="Honma H."/>
            <person name="Kawai S."/>
            <person name="Tougan T."/>
            <person name="Tanabe K."/>
            <person name="Horii T."/>
        </authorList>
    </citation>
    <scope>NUCLEOTIDE SEQUENCE [LARGE SCALE GENOMIC DNA]</scope>
    <source>
        <strain evidence="2">ATCC 30045</strain>
    </source>
</reference>
<proteinExistence type="predicted"/>
<name>A0A1Y1JHD2_PLAGO</name>
<keyword evidence="2" id="KW-1185">Reference proteome</keyword>